<keyword evidence="4" id="KW-1185">Reference proteome</keyword>
<proteinExistence type="predicted"/>
<dbReference type="InterPro" id="IPR012495">
    <property type="entry name" value="TadE-like_dom"/>
</dbReference>
<dbReference type="AlphaFoldDB" id="A0A7T4UR06"/>
<organism evidence="3 4">
    <name type="scientific">Spongiibacter nanhainus</name>
    <dbReference type="NCBI Taxonomy" id="2794344"/>
    <lineage>
        <taxon>Bacteria</taxon>
        <taxon>Pseudomonadati</taxon>
        <taxon>Pseudomonadota</taxon>
        <taxon>Gammaproteobacteria</taxon>
        <taxon>Cellvibrionales</taxon>
        <taxon>Spongiibacteraceae</taxon>
        <taxon>Spongiibacter</taxon>
    </lineage>
</organism>
<dbReference type="EMBL" id="CP066167">
    <property type="protein sequence ID" value="QQD19308.1"/>
    <property type="molecule type" value="Genomic_DNA"/>
</dbReference>
<evidence type="ECO:0000313" key="4">
    <source>
        <dbReference type="Proteomes" id="UP000596063"/>
    </source>
</evidence>
<gene>
    <name evidence="3" type="ORF">I6N98_05495</name>
</gene>
<keyword evidence="1" id="KW-0812">Transmembrane</keyword>
<name>A0A7T4UR06_9GAMM</name>
<sequence>MNIKGHYGKATSKQTGAVAIEFALIFPVFFILIYAIAAYSLAFLTVQNFTYASEEILRVAIACEDCETAVEWEDHIQDTIDGISPGTGVENGVDENGNATIPSLIHFAEADELTTAISCTESTEVICELSFSAAPRLQAINLPGLGPMPSLPAALVGKASLLM</sequence>
<keyword evidence="1" id="KW-1133">Transmembrane helix</keyword>
<reference evidence="3 4" key="1">
    <citation type="submission" date="2020-12" db="EMBL/GenBank/DDBJ databases">
        <authorList>
            <person name="Shan Y."/>
        </authorList>
    </citation>
    <scope>NUCLEOTIDE SEQUENCE [LARGE SCALE GENOMIC DNA]</scope>
    <source>
        <strain evidence="4">csc3.9</strain>
    </source>
</reference>
<evidence type="ECO:0000256" key="1">
    <source>
        <dbReference type="SAM" id="Phobius"/>
    </source>
</evidence>
<evidence type="ECO:0000313" key="3">
    <source>
        <dbReference type="EMBL" id="QQD19308.1"/>
    </source>
</evidence>
<dbReference type="KEGG" id="snan:I6N98_05495"/>
<accession>A0A7T4UR06</accession>
<keyword evidence="1" id="KW-0472">Membrane</keyword>
<protein>
    <submittedName>
        <fullName evidence="3">Pilus assembly protein</fullName>
    </submittedName>
</protein>
<evidence type="ECO:0000259" key="2">
    <source>
        <dbReference type="Pfam" id="PF07811"/>
    </source>
</evidence>
<feature type="transmembrane region" description="Helical" evidence="1">
    <location>
        <begin position="20"/>
        <end position="44"/>
    </location>
</feature>
<feature type="domain" description="TadE-like" evidence="2">
    <location>
        <begin position="16"/>
        <end position="57"/>
    </location>
</feature>
<dbReference type="Proteomes" id="UP000596063">
    <property type="component" value="Chromosome"/>
</dbReference>
<dbReference type="RefSeq" id="WP_198570793.1">
    <property type="nucleotide sequence ID" value="NZ_CP066167.1"/>
</dbReference>
<dbReference type="Pfam" id="PF07811">
    <property type="entry name" value="TadE"/>
    <property type="match status" value="1"/>
</dbReference>